<evidence type="ECO:0000313" key="2">
    <source>
        <dbReference type="Proteomes" id="UP001154272"/>
    </source>
</evidence>
<keyword evidence="2" id="KW-1185">Reference proteome</keyword>
<reference evidence="1" key="1">
    <citation type="submission" date="2022-10" db="EMBL/GenBank/DDBJ databases">
        <authorList>
            <person name="Botero Cardona J."/>
        </authorList>
    </citation>
    <scope>NUCLEOTIDE SEQUENCE</scope>
    <source>
        <strain evidence="1">R-83534</strain>
    </source>
</reference>
<proteinExistence type="predicted"/>
<gene>
    <name evidence="1" type="ORF">R83534S58_LOCUS388</name>
</gene>
<organism evidence="1 2">
    <name type="scientific">Commensalibacter papalotli</name>
    <name type="common">ex Botero et al. 2024</name>
    <dbReference type="NCBI Taxonomy" id="2972766"/>
    <lineage>
        <taxon>Bacteria</taxon>
        <taxon>Pseudomonadati</taxon>
        <taxon>Pseudomonadota</taxon>
        <taxon>Alphaproteobacteria</taxon>
        <taxon>Acetobacterales</taxon>
        <taxon>Acetobacteraceae</taxon>
    </lineage>
</organism>
<dbReference type="Proteomes" id="UP001154272">
    <property type="component" value="Unassembled WGS sequence"/>
</dbReference>
<comment type="caution">
    <text evidence="1">The sequence shown here is derived from an EMBL/GenBank/DDBJ whole genome shotgun (WGS) entry which is preliminary data.</text>
</comment>
<accession>A0ABN8W375</accession>
<sequence length="45" mass="5515">MYKTSNCLHYKLKTTNYYILIKKEDYIVLFPVWIRLDEIPSLFAE</sequence>
<protein>
    <submittedName>
        <fullName evidence="1">Uncharacterized protein</fullName>
    </submittedName>
</protein>
<evidence type="ECO:0000313" key="1">
    <source>
        <dbReference type="EMBL" id="CAI3928616.1"/>
    </source>
</evidence>
<dbReference type="EMBL" id="CAMXCH010000001">
    <property type="protein sequence ID" value="CAI3928616.1"/>
    <property type="molecule type" value="Genomic_DNA"/>
</dbReference>
<name>A0ABN8W375_9PROT</name>